<proteinExistence type="predicted"/>
<dbReference type="PANTHER" id="PTHR12526:SF630">
    <property type="entry name" value="GLYCOSYLTRANSFERASE"/>
    <property type="match status" value="1"/>
</dbReference>
<dbReference type="AlphaFoldDB" id="A0A1F8HVV7"/>
<reference evidence="3 4" key="1">
    <citation type="journal article" date="2016" name="Nat. Commun.">
        <title>Thousands of microbial genomes shed light on interconnected biogeochemical processes in an aquifer system.</title>
        <authorList>
            <person name="Anantharaman K."/>
            <person name="Brown C.T."/>
            <person name="Hug L.A."/>
            <person name="Sharon I."/>
            <person name="Castelle C.J."/>
            <person name="Probst A.J."/>
            <person name="Thomas B.C."/>
            <person name="Singh A."/>
            <person name="Wilkins M.J."/>
            <person name="Karaoz U."/>
            <person name="Brodie E.L."/>
            <person name="Williams K.H."/>
            <person name="Hubbard S.S."/>
            <person name="Banfield J.F."/>
        </authorList>
    </citation>
    <scope>NUCLEOTIDE SEQUENCE [LARGE SCALE GENOMIC DNA]</scope>
</reference>
<dbReference type="PANTHER" id="PTHR12526">
    <property type="entry name" value="GLYCOSYLTRANSFERASE"/>
    <property type="match status" value="1"/>
</dbReference>
<dbReference type="Pfam" id="PF00534">
    <property type="entry name" value="Glycos_transf_1"/>
    <property type="match status" value="1"/>
</dbReference>
<sequence length="389" mass="44834">MISGDRSLAEGKRGAFYNTLEEFRKYWDRIDVICPKVQPSSRAQAEGSPKSNLRPELRPREVQSRQPFSNVFIHPSSWPLIFQHFWIWKKGGQLFKENKFDLITVHDYPPFYNGIGARLLWSKIKVPYILEIFHIPGYPKASGIKEYFYKILALLFLRYDAKKAKNIRIINQSQARPFLLKADIPASKIIYAPAFYIDLTVFYPKEVKKEYDLIFIGRLVKNKGVDLLIKAVINTKHQTPNIKCLIMGAGSLKEKLKIKIKNLKLQDNVLLYGWAKDSNEVAELINKSRILVMPSYNEGGPRVVLEAIACGVPVIATSVGIVPDVIKDGESGDIIDWKAEDISQKIIRLLNDKERYERYSRNGFEIVKRFEKTETVRNYADKLKEIIKP</sequence>
<dbReference type="CDD" id="cd03801">
    <property type="entry name" value="GT4_PimA-like"/>
    <property type="match status" value="1"/>
</dbReference>
<organism evidence="3 4">
    <name type="scientific">Candidatus Yanofskybacteria bacterium RIFOXYD1_FULL_42_10</name>
    <dbReference type="NCBI Taxonomy" id="1802718"/>
    <lineage>
        <taxon>Bacteria</taxon>
        <taxon>Candidatus Yanofskyibacteriota</taxon>
    </lineage>
</organism>
<comment type="caution">
    <text evidence="3">The sequence shown here is derived from an EMBL/GenBank/DDBJ whole genome shotgun (WGS) entry which is preliminary data.</text>
</comment>
<dbReference type="Gene3D" id="3.40.50.2000">
    <property type="entry name" value="Glycogen Phosphorylase B"/>
    <property type="match status" value="2"/>
</dbReference>
<evidence type="ECO:0000259" key="2">
    <source>
        <dbReference type="Pfam" id="PF00534"/>
    </source>
</evidence>
<dbReference type="GO" id="GO:0016757">
    <property type="term" value="F:glycosyltransferase activity"/>
    <property type="evidence" value="ECO:0007669"/>
    <property type="project" value="InterPro"/>
</dbReference>
<evidence type="ECO:0000313" key="3">
    <source>
        <dbReference type="EMBL" id="OGN41705.1"/>
    </source>
</evidence>
<gene>
    <name evidence="3" type="ORF">A2606_02700</name>
</gene>
<name>A0A1F8HVV7_9BACT</name>
<dbReference type="EMBL" id="MGLG01000002">
    <property type="protein sequence ID" value="OGN41705.1"/>
    <property type="molecule type" value="Genomic_DNA"/>
</dbReference>
<dbReference type="Proteomes" id="UP000178043">
    <property type="component" value="Unassembled WGS sequence"/>
</dbReference>
<dbReference type="SUPFAM" id="SSF53756">
    <property type="entry name" value="UDP-Glycosyltransferase/glycogen phosphorylase"/>
    <property type="match status" value="1"/>
</dbReference>
<protein>
    <recommendedName>
        <fullName evidence="2">Glycosyl transferase family 1 domain-containing protein</fullName>
    </recommendedName>
</protein>
<feature type="domain" description="Glycosyl transferase family 1" evidence="2">
    <location>
        <begin position="206"/>
        <end position="364"/>
    </location>
</feature>
<evidence type="ECO:0000256" key="1">
    <source>
        <dbReference type="SAM" id="MobiDB-lite"/>
    </source>
</evidence>
<evidence type="ECO:0000313" key="4">
    <source>
        <dbReference type="Proteomes" id="UP000178043"/>
    </source>
</evidence>
<accession>A0A1F8HVV7</accession>
<feature type="region of interest" description="Disordered" evidence="1">
    <location>
        <begin position="40"/>
        <end position="61"/>
    </location>
</feature>
<dbReference type="InterPro" id="IPR001296">
    <property type="entry name" value="Glyco_trans_1"/>
</dbReference>